<evidence type="ECO:0000256" key="1">
    <source>
        <dbReference type="ARBA" id="ARBA00004141"/>
    </source>
</evidence>
<feature type="transmembrane region" description="Helical" evidence="6">
    <location>
        <begin position="177"/>
        <end position="194"/>
    </location>
</feature>
<dbReference type="InterPro" id="IPR011701">
    <property type="entry name" value="MFS"/>
</dbReference>
<proteinExistence type="predicted"/>
<dbReference type="GO" id="GO:0016020">
    <property type="term" value="C:membrane"/>
    <property type="evidence" value="ECO:0007669"/>
    <property type="project" value="UniProtKB-SubCell"/>
</dbReference>
<sequence length="392" mass="43773">MLRMSRRNTEAKSTADDRIRYRYFSFWYKPSERAWRIGIFHAANALASGVGGFIAVGVDKLNGSGGLESWRWLFIIEGAMAIVMSVPVYFLLLTFPETTTVLNERERHIAINRFGRGATRYTDVTWDTRTFVQVFTRPSTYVFFVSYICLLIVAVALGTFLPIILKNFAGFSSKESNSYTAGIYFVAIPCYAIWSWHSDHTRERMWHYLLPVFGAIPCFAVWTYVAAHESFGNIKPISLYGVAFLGNLVSIAQPAALSYRSSTLYGAAEQAVGGASAVAALSIASIIGPQIFAVTTKPWYLPGFTTSCATLAFTIVGFSSLPVWLLLEARQRKKKTGHAMPLRALEDALHAQVSEAVLEQEQMAAAMEVKQPLDEEAAHVEHMNLEERERKM</sequence>
<dbReference type="Proteomes" id="UP001310594">
    <property type="component" value="Unassembled WGS sequence"/>
</dbReference>
<comment type="subcellular location">
    <subcellularLocation>
        <location evidence="1">Membrane</location>
        <topology evidence="1">Multi-pass membrane protein</topology>
    </subcellularLocation>
</comment>
<evidence type="ECO:0000256" key="6">
    <source>
        <dbReference type="SAM" id="Phobius"/>
    </source>
</evidence>
<feature type="transmembrane region" description="Helical" evidence="6">
    <location>
        <begin position="70"/>
        <end position="95"/>
    </location>
</feature>
<dbReference type="InterPro" id="IPR036259">
    <property type="entry name" value="MFS_trans_sf"/>
</dbReference>
<keyword evidence="4 6" id="KW-1133">Transmembrane helix</keyword>
<keyword evidence="5 6" id="KW-0472">Membrane</keyword>
<reference evidence="7" key="1">
    <citation type="submission" date="2023-08" db="EMBL/GenBank/DDBJ databases">
        <title>Black Yeasts Isolated from many extreme environments.</title>
        <authorList>
            <person name="Coleine C."/>
            <person name="Stajich J.E."/>
            <person name="Selbmann L."/>
        </authorList>
    </citation>
    <scope>NUCLEOTIDE SEQUENCE</scope>
    <source>
        <strain evidence="7">CCFEE 5810</strain>
    </source>
</reference>
<keyword evidence="3 6" id="KW-0812">Transmembrane</keyword>
<evidence type="ECO:0000256" key="2">
    <source>
        <dbReference type="ARBA" id="ARBA00022448"/>
    </source>
</evidence>
<comment type="caution">
    <text evidence="7">The sequence shown here is derived from an EMBL/GenBank/DDBJ whole genome shotgun (WGS) entry which is preliminary data.</text>
</comment>
<dbReference type="AlphaFoldDB" id="A0AAN8A5F5"/>
<gene>
    <name evidence="7" type="ORF">LTR97_002413</name>
</gene>
<feature type="transmembrane region" description="Helical" evidence="6">
    <location>
        <begin position="141"/>
        <end position="165"/>
    </location>
</feature>
<dbReference type="GO" id="GO:0022857">
    <property type="term" value="F:transmembrane transporter activity"/>
    <property type="evidence" value="ECO:0007669"/>
    <property type="project" value="InterPro"/>
</dbReference>
<name>A0AAN8A5F5_9PEZI</name>
<feature type="transmembrane region" description="Helical" evidence="6">
    <location>
        <begin position="271"/>
        <end position="292"/>
    </location>
</feature>
<dbReference type="Pfam" id="PF07690">
    <property type="entry name" value="MFS_1"/>
    <property type="match status" value="1"/>
</dbReference>
<dbReference type="SUPFAM" id="SSF103473">
    <property type="entry name" value="MFS general substrate transporter"/>
    <property type="match status" value="1"/>
</dbReference>
<feature type="transmembrane region" description="Helical" evidence="6">
    <location>
        <begin position="37"/>
        <end position="58"/>
    </location>
</feature>
<dbReference type="EMBL" id="JAVRQU010000003">
    <property type="protein sequence ID" value="KAK5705295.1"/>
    <property type="molecule type" value="Genomic_DNA"/>
</dbReference>
<accession>A0AAN8A5F5</accession>
<feature type="transmembrane region" description="Helical" evidence="6">
    <location>
        <begin position="206"/>
        <end position="225"/>
    </location>
</feature>
<keyword evidence="2" id="KW-0813">Transport</keyword>
<evidence type="ECO:0000256" key="3">
    <source>
        <dbReference type="ARBA" id="ARBA00022692"/>
    </source>
</evidence>
<protein>
    <recommendedName>
        <fullName evidence="9">Major facilitator superfamily (MFS) profile domain-containing protein</fullName>
    </recommendedName>
</protein>
<evidence type="ECO:0000256" key="4">
    <source>
        <dbReference type="ARBA" id="ARBA00022989"/>
    </source>
</evidence>
<dbReference type="PANTHER" id="PTHR43791:SF36">
    <property type="entry name" value="TRANSPORTER, PUTATIVE (AFU_ORTHOLOGUE AFUA_6G08340)-RELATED"/>
    <property type="match status" value="1"/>
</dbReference>
<evidence type="ECO:0000313" key="7">
    <source>
        <dbReference type="EMBL" id="KAK5705295.1"/>
    </source>
</evidence>
<dbReference type="Gene3D" id="1.20.1250.20">
    <property type="entry name" value="MFS general substrate transporter like domains"/>
    <property type="match status" value="2"/>
</dbReference>
<evidence type="ECO:0000256" key="5">
    <source>
        <dbReference type="ARBA" id="ARBA00023136"/>
    </source>
</evidence>
<organism evidence="7 8">
    <name type="scientific">Elasticomyces elasticus</name>
    <dbReference type="NCBI Taxonomy" id="574655"/>
    <lineage>
        <taxon>Eukaryota</taxon>
        <taxon>Fungi</taxon>
        <taxon>Dikarya</taxon>
        <taxon>Ascomycota</taxon>
        <taxon>Pezizomycotina</taxon>
        <taxon>Dothideomycetes</taxon>
        <taxon>Dothideomycetidae</taxon>
        <taxon>Mycosphaerellales</taxon>
        <taxon>Teratosphaeriaceae</taxon>
        <taxon>Elasticomyces</taxon>
    </lineage>
</organism>
<feature type="transmembrane region" description="Helical" evidence="6">
    <location>
        <begin position="304"/>
        <end position="327"/>
    </location>
</feature>
<feature type="transmembrane region" description="Helical" evidence="6">
    <location>
        <begin position="237"/>
        <end position="259"/>
    </location>
</feature>
<evidence type="ECO:0000313" key="8">
    <source>
        <dbReference type="Proteomes" id="UP001310594"/>
    </source>
</evidence>
<dbReference type="PANTHER" id="PTHR43791">
    <property type="entry name" value="PERMEASE-RELATED"/>
    <property type="match status" value="1"/>
</dbReference>
<evidence type="ECO:0008006" key="9">
    <source>
        <dbReference type="Google" id="ProtNLM"/>
    </source>
</evidence>